<name>A0A9X2FCE2_9BACT</name>
<keyword evidence="1" id="KW-0732">Signal</keyword>
<dbReference type="AlphaFoldDB" id="A0A9X2FCE2"/>
<evidence type="ECO:0000313" key="3">
    <source>
        <dbReference type="Proteomes" id="UP001155241"/>
    </source>
</evidence>
<evidence type="ECO:0000256" key="1">
    <source>
        <dbReference type="SAM" id="SignalP"/>
    </source>
</evidence>
<dbReference type="Pfam" id="PF07642">
    <property type="entry name" value="BBP2"/>
    <property type="match status" value="1"/>
</dbReference>
<accession>A0A9X2FCE2</accession>
<proteinExistence type="predicted"/>
<dbReference type="InterPro" id="IPR011486">
    <property type="entry name" value="BBP2"/>
</dbReference>
<protein>
    <submittedName>
        <fullName evidence="2">Porin</fullName>
    </submittedName>
</protein>
<gene>
    <name evidence="2" type="ORF">NG895_19110</name>
</gene>
<dbReference type="RefSeq" id="WP_252854130.1">
    <property type="nucleotide sequence ID" value="NZ_JAMXLR010000064.1"/>
</dbReference>
<dbReference type="Proteomes" id="UP001155241">
    <property type="component" value="Unassembled WGS sequence"/>
</dbReference>
<reference evidence="2" key="1">
    <citation type="submission" date="2022-06" db="EMBL/GenBank/DDBJ databases">
        <title>Aeoliella straminimaris, a novel planctomycete from sediments.</title>
        <authorList>
            <person name="Vitorino I.R."/>
            <person name="Lage O.M."/>
        </authorList>
    </citation>
    <scope>NUCLEOTIDE SEQUENCE</scope>
    <source>
        <strain evidence="2">ICT_H6.2</strain>
    </source>
</reference>
<dbReference type="EMBL" id="JAMXLR010000064">
    <property type="protein sequence ID" value="MCO6046014.1"/>
    <property type="molecule type" value="Genomic_DNA"/>
</dbReference>
<keyword evidence="3" id="KW-1185">Reference proteome</keyword>
<feature type="signal peptide" evidence="1">
    <location>
        <begin position="1"/>
        <end position="22"/>
    </location>
</feature>
<comment type="caution">
    <text evidence="2">The sequence shown here is derived from an EMBL/GenBank/DDBJ whole genome shotgun (WGS) entry which is preliminary data.</text>
</comment>
<evidence type="ECO:0000313" key="2">
    <source>
        <dbReference type="EMBL" id="MCO6046014.1"/>
    </source>
</evidence>
<organism evidence="2 3">
    <name type="scientific">Aeoliella straminimaris</name>
    <dbReference type="NCBI Taxonomy" id="2954799"/>
    <lineage>
        <taxon>Bacteria</taxon>
        <taxon>Pseudomonadati</taxon>
        <taxon>Planctomycetota</taxon>
        <taxon>Planctomycetia</taxon>
        <taxon>Pirellulales</taxon>
        <taxon>Lacipirellulaceae</taxon>
        <taxon>Aeoliella</taxon>
    </lineage>
</organism>
<feature type="chain" id="PRO_5040957398" evidence="1">
    <location>
        <begin position="23"/>
        <end position="444"/>
    </location>
</feature>
<dbReference type="SUPFAM" id="SSF56935">
    <property type="entry name" value="Porins"/>
    <property type="match status" value="1"/>
</dbReference>
<sequence length="444" mass="47738">MNVVKWTMGCALIAMSAGPALGQSAVQTAFNYDLTGYECGEPACGCEEPSCGCEDAGCCDDACGDMCCSSCGCGGGFCLGDCLGDCCLGDPWTLMDCIDPCGCCSVTIGGWTQMGYHSDNTRLSFAPNDLLAFNDQPDRLNLHQQWLYFEKVAEAGACSADWGFRFDIMYGTDAQKTQSFGNDSPVWDASNGFDNGSYGWAMPQAYVQVAAGDWDIIAGHFFTLVGYEVVTAPDNFFYSHAYTMFNSEPFTHTGVLGTYNGFDDVEVYAGWTAGWDTGFDQAFGGSTFLGGFSTSLTDDVALTYILTAGNFGLRTAGADGYSHSIVVDATLSDKLNYVFQSDVVSYNDTASGGAYGAQVGINQYLFYTLNDCWAAGARVEWWKSDGIVAANDSTSVYGITYGLNYKPHANVVIRPEVRHNWLPADATLADFDQTVFGVDAILTY</sequence>